<reference evidence="1" key="1">
    <citation type="submission" date="2019-04" db="EMBL/GenBank/DDBJ databases">
        <title>Microbes associate with the intestines of laboratory mice.</title>
        <authorList>
            <person name="Navarre W."/>
            <person name="Wong E."/>
            <person name="Huang K."/>
            <person name="Tropini C."/>
            <person name="Ng K."/>
            <person name="Yu B."/>
        </authorList>
    </citation>
    <scope>NUCLEOTIDE SEQUENCE</scope>
    <source>
        <strain evidence="1">NM04_E33</strain>
    </source>
</reference>
<proteinExistence type="predicted"/>
<evidence type="ECO:0000313" key="1">
    <source>
        <dbReference type="EMBL" id="TGY80245.1"/>
    </source>
</evidence>
<dbReference type="EMBL" id="SRYB01000003">
    <property type="protein sequence ID" value="TGY80245.1"/>
    <property type="molecule type" value="Genomic_DNA"/>
</dbReference>
<keyword evidence="2" id="KW-1185">Reference proteome</keyword>
<comment type="caution">
    <text evidence="1">The sequence shown here is derived from an EMBL/GenBank/DDBJ whole genome shotgun (WGS) entry which is preliminary data.</text>
</comment>
<name>A0AC61RJU1_9BACT</name>
<dbReference type="Proteomes" id="UP000306319">
    <property type="component" value="Unassembled WGS sequence"/>
</dbReference>
<evidence type="ECO:0000313" key="2">
    <source>
        <dbReference type="Proteomes" id="UP000306319"/>
    </source>
</evidence>
<accession>A0AC61RJU1</accession>
<organism evidence="1 2">
    <name type="scientific">Lepagella muris</name>
    <dbReference type="NCBI Taxonomy" id="3032870"/>
    <lineage>
        <taxon>Bacteria</taxon>
        <taxon>Pseudomonadati</taxon>
        <taxon>Bacteroidota</taxon>
        <taxon>Bacteroidia</taxon>
        <taxon>Bacteroidales</taxon>
        <taxon>Muribaculaceae</taxon>
        <taxon>Lepagella</taxon>
    </lineage>
</organism>
<sequence>MKATVRKANADAEKAKADAETVRITNTENATRILVENIVKPLKEELNATREDLQATKKEMASTKREMARLRKAVEAASGCRHSDYCPVLFKLRDNPKDTDAAGADIFDLREERHYRVSDQNDNYASGAGEPGEPGDIRGQPP</sequence>
<protein>
    <submittedName>
        <fullName evidence="1">Uncharacterized protein</fullName>
    </submittedName>
</protein>
<gene>
    <name evidence="1" type="ORF">E5331_03130</name>
</gene>